<dbReference type="AlphaFoldDB" id="A0AAD7IT58"/>
<dbReference type="EMBL" id="JARKIB010000067">
    <property type="protein sequence ID" value="KAJ7749930.1"/>
    <property type="molecule type" value="Genomic_DNA"/>
</dbReference>
<accession>A0AAD7IT58</accession>
<protein>
    <submittedName>
        <fullName evidence="2">Uncharacterized protein</fullName>
    </submittedName>
</protein>
<proteinExistence type="predicted"/>
<feature type="compositionally biased region" description="Basic and acidic residues" evidence="1">
    <location>
        <begin position="7"/>
        <end position="21"/>
    </location>
</feature>
<feature type="region of interest" description="Disordered" evidence="1">
    <location>
        <begin position="1"/>
        <end position="67"/>
    </location>
</feature>
<gene>
    <name evidence="2" type="ORF">B0H16DRAFT_1460956</name>
</gene>
<keyword evidence="3" id="KW-1185">Reference proteome</keyword>
<evidence type="ECO:0000313" key="2">
    <source>
        <dbReference type="EMBL" id="KAJ7749930.1"/>
    </source>
</evidence>
<evidence type="ECO:0000313" key="3">
    <source>
        <dbReference type="Proteomes" id="UP001215598"/>
    </source>
</evidence>
<name>A0AAD7IT58_9AGAR</name>
<reference evidence="2" key="1">
    <citation type="submission" date="2023-03" db="EMBL/GenBank/DDBJ databases">
        <title>Massive genome expansion in bonnet fungi (Mycena s.s.) driven by repeated elements and novel gene families across ecological guilds.</title>
        <authorList>
            <consortium name="Lawrence Berkeley National Laboratory"/>
            <person name="Harder C.B."/>
            <person name="Miyauchi S."/>
            <person name="Viragh M."/>
            <person name="Kuo A."/>
            <person name="Thoen E."/>
            <person name="Andreopoulos B."/>
            <person name="Lu D."/>
            <person name="Skrede I."/>
            <person name="Drula E."/>
            <person name="Henrissat B."/>
            <person name="Morin E."/>
            <person name="Kohler A."/>
            <person name="Barry K."/>
            <person name="LaButti K."/>
            <person name="Morin E."/>
            <person name="Salamov A."/>
            <person name="Lipzen A."/>
            <person name="Mereny Z."/>
            <person name="Hegedus B."/>
            <person name="Baldrian P."/>
            <person name="Stursova M."/>
            <person name="Weitz H."/>
            <person name="Taylor A."/>
            <person name="Grigoriev I.V."/>
            <person name="Nagy L.G."/>
            <person name="Martin F."/>
            <person name="Kauserud H."/>
        </authorList>
    </citation>
    <scope>NUCLEOTIDE SEQUENCE</scope>
    <source>
        <strain evidence="2">CBHHK182m</strain>
    </source>
</reference>
<sequence>MMEMIEPEWREDAPTSQHEFEGGAMGSDENDTRRSSKKERKMHIGSTIRTPGVEPEVTGRTQEEKLKDPKIEKTDFKKSAIFEGIRKRGGVAYTTSEVPAWFERSISRMENNLKRNTPKKSSLSRADEFGRRESNPVRWNIKKEAVLQYTTSEFSAYFKGSISSGNQVKAKARVTDIAAWYLYFCGYGVQRWRHGSGENDAKKRSKNKKSITRNLAFGCRESNPSLPPCTASIHKRRGRVALHHVRGICVVRMVDKRGEK</sequence>
<comment type="caution">
    <text evidence="2">The sequence shown here is derived from an EMBL/GenBank/DDBJ whole genome shotgun (WGS) entry which is preliminary data.</text>
</comment>
<organism evidence="2 3">
    <name type="scientific">Mycena metata</name>
    <dbReference type="NCBI Taxonomy" id="1033252"/>
    <lineage>
        <taxon>Eukaryota</taxon>
        <taxon>Fungi</taxon>
        <taxon>Dikarya</taxon>
        <taxon>Basidiomycota</taxon>
        <taxon>Agaricomycotina</taxon>
        <taxon>Agaricomycetes</taxon>
        <taxon>Agaricomycetidae</taxon>
        <taxon>Agaricales</taxon>
        <taxon>Marasmiineae</taxon>
        <taxon>Mycenaceae</taxon>
        <taxon>Mycena</taxon>
    </lineage>
</organism>
<evidence type="ECO:0000256" key="1">
    <source>
        <dbReference type="SAM" id="MobiDB-lite"/>
    </source>
</evidence>
<dbReference type="Proteomes" id="UP001215598">
    <property type="component" value="Unassembled WGS sequence"/>
</dbReference>